<sequence length="169" mass="18478">MRLQQTFTMFFLVGLLPIFIHGFDSYLQSLSGQQFAFTVPHATNIGAVEITRIGSVRRACPTTKKAINENGIPLVEVGACLGVTDVAVSLPKLSVTASIAQARFDVSMKIDPSLKQAPRVTLSVPVWEGIEVEGTRVGNLNNRSFVAFVLQRAINTVLRQTDWTTANLF</sequence>
<proteinExistence type="predicted"/>
<protein>
    <submittedName>
        <fullName evidence="1">BPI1 domain-containing protein</fullName>
    </submittedName>
</protein>
<organism evidence="1">
    <name type="scientific">Mesocestoides corti</name>
    <name type="common">Flatworm</name>
    <dbReference type="NCBI Taxonomy" id="53468"/>
    <lineage>
        <taxon>Eukaryota</taxon>
        <taxon>Metazoa</taxon>
        <taxon>Spiralia</taxon>
        <taxon>Lophotrochozoa</taxon>
        <taxon>Platyhelminthes</taxon>
        <taxon>Cestoda</taxon>
        <taxon>Eucestoda</taxon>
        <taxon>Cyclophyllidea</taxon>
        <taxon>Mesocestoididae</taxon>
        <taxon>Mesocestoides</taxon>
    </lineage>
</organism>
<name>A0A5K3F934_MESCO</name>
<reference evidence="1" key="1">
    <citation type="submission" date="2019-11" db="UniProtKB">
        <authorList>
            <consortium name="WormBaseParasite"/>
        </authorList>
    </citation>
    <scope>IDENTIFICATION</scope>
</reference>
<dbReference type="AlphaFoldDB" id="A0A5K3F934"/>
<accession>A0A5K3F934</accession>
<evidence type="ECO:0000313" key="1">
    <source>
        <dbReference type="WBParaSite" id="MCU_006334-RA"/>
    </source>
</evidence>
<dbReference type="WBParaSite" id="MCU_006334-RA">
    <property type="protein sequence ID" value="MCU_006334-RA"/>
    <property type="gene ID" value="MCU_006334"/>
</dbReference>